<dbReference type="Gene3D" id="2.30.30.40">
    <property type="entry name" value="SH3 Domains"/>
    <property type="match status" value="1"/>
</dbReference>
<dbReference type="Pfam" id="PF01584">
    <property type="entry name" value="CheW"/>
    <property type="match status" value="1"/>
</dbReference>
<dbReference type="InterPro" id="IPR039315">
    <property type="entry name" value="CheW"/>
</dbReference>
<protein>
    <recommendedName>
        <fullName evidence="1">CheW-like domain-containing protein</fullName>
    </recommendedName>
</protein>
<comment type="caution">
    <text evidence="2">The sequence shown here is derived from an EMBL/GenBank/DDBJ whole genome shotgun (WGS) entry which is preliminary data.</text>
</comment>
<dbReference type="SMART" id="SM00260">
    <property type="entry name" value="CheW"/>
    <property type="match status" value="1"/>
</dbReference>
<dbReference type="Gene3D" id="2.40.50.180">
    <property type="entry name" value="CheA-289, Domain 4"/>
    <property type="match status" value="1"/>
</dbReference>
<evidence type="ECO:0000259" key="1">
    <source>
        <dbReference type="PROSITE" id="PS50851"/>
    </source>
</evidence>
<dbReference type="AlphaFoldDB" id="A0A0C2CSS4"/>
<dbReference type="InterPro" id="IPR036061">
    <property type="entry name" value="CheW-like_dom_sf"/>
</dbReference>
<organism evidence="2 3">
    <name type="scientific">Enhygromyxa salina</name>
    <dbReference type="NCBI Taxonomy" id="215803"/>
    <lineage>
        <taxon>Bacteria</taxon>
        <taxon>Pseudomonadati</taxon>
        <taxon>Myxococcota</taxon>
        <taxon>Polyangia</taxon>
        <taxon>Nannocystales</taxon>
        <taxon>Nannocystaceae</taxon>
        <taxon>Enhygromyxa</taxon>
    </lineage>
</organism>
<dbReference type="InterPro" id="IPR002545">
    <property type="entry name" value="CheW-lke_dom"/>
</dbReference>
<feature type="domain" description="CheW-like" evidence="1">
    <location>
        <begin position="9"/>
        <end position="151"/>
    </location>
</feature>
<gene>
    <name evidence="2" type="ORF">DB30_06960</name>
</gene>
<dbReference type="SUPFAM" id="SSF50341">
    <property type="entry name" value="CheW-like"/>
    <property type="match status" value="1"/>
</dbReference>
<dbReference type="PROSITE" id="PS50851">
    <property type="entry name" value="CHEW"/>
    <property type="match status" value="1"/>
</dbReference>
<dbReference type="GO" id="GO:0007165">
    <property type="term" value="P:signal transduction"/>
    <property type="evidence" value="ECO:0007669"/>
    <property type="project" value="InterPro"/>
</dbReference>
<name>A0A0C2CSS4_9BACT</name>
<dbReference type="GO" id="GO:0005829">
    <property type="term" value="C:cytosol"/>
    <property type="evidence" value="ECO:0007669"/>
    <property type="project" value="TreeGrafter"/>
</dbReference>
<evidence type="ECO:0000313" key="3">
    <source>
        <dbReference type="Proteomes" id="UP000031599"/>
    </source>
</evidence>
<sequence length="153" mass="16611">MTTSTQPGSIALMPVALGGHHVAVDALTVLEILGPREWVPIPHTPPLLRGALAWRGRAVGVFDLGPALRAPALEPPHTRSRNAVLRVGEDTLVMSVDRVLEVRAVESHAIKPVHATRWLVERGMPCRGELEFDGDVIPVLNLEAWASLHRSGR</sequence>
<accession>A0A0C2CSS4</accession>
<dbReference type="GO" id="GO:0006935">
    <property type="term" value="P:chemotaxis"/>
    <property type="evidence" value="ECO:0007669"/>
    <property type="project" value="InterPro"/>
</dbReference>
<dbReference type="PANTHER" id="PTHR22617">
    <property type="entry name" value="CHEMOTAXIS SENSOR HISTIDINE KINASE-RELATED"/>
    <property type="match status" value="1"/>
</dbReference>
<dbReference type="PANTHER" id="PTHR22617:SF23">
    <property type="entry name" value="CHEMOTAXIS PROTEIN CHEW"/>
    <property type="match status" value="1"/>
</dbReference>
<dbReference type="EMBL" id="JMCC02000076">
    <property type="protein sequence ID" value="KIG14211.1"/>
    <property type="molecule type" value="Genomic_DNA"/>
</dbReference>
<dbReference type="Proteomes" id="UP000031599">
    <property type="component" value="Unassembled WGS sequence"/>
</dbReference>
<dbReference type="RefSeq" id="WP_052553997.1">
    <property type="nucleotide sequence ID" value="NZ_JMCC02000076.1"/>
</dbReference>
<reference evidence="2 3" key="1">
    <citation type="submission" date="2014-12" db="EMBL/GenBank/DDBJ databases">
        <title>Genome assembly of Enhygromyxa salina DSM 15201.</title>
        <authorList>
            <person name="Sharma G."/>
            <person name="Subramanian S."/>
        </authorList>
    </citation>
    <scope>NUCLEOTIDE SEQUENCE [LARGE SCALE GENOMIC DNA]</scope>
    <source>
        <strain evidence="2 3">DSM 15201</strain>
    </source>
</reference>
<evidence type="ECO:0000313" key="2">
    <source>
        <dbReference type="EMBL" id="KIG14211.1"/>
    </source>
</evidence>
<proteinExistence type="predicted"/>